<feature type="non-terminal residue" evidence="2">
    <location>
        <position position="236"/>
    </location>
</feature>
<keyword evidence="3" id="KW-1185">Reference proteome</keyword>
<keyword evidence="1" id="KW-1133">Transmembrane helix</keyword>
<keyword evidence="1" id="KW-0472">Membrane</keyword>
<feature type="transmembrane region" description="Helical" evidence="1">
    <location>
        <begin position="111"/>
        <end position="129"/>
    </location>
</feature>
<organism evidence="2 3">
    <name type="scientific">Neolentinus lepideus HHB14362 ss-1</name>
    <dbReference type="NCBI Taxonomy" id="1314782"/>
    <lineage>
        <taxon>Eukaryota</taxon>
        <taxon>Fungi</taxon>
        <taxon>Dikarya</taxon>
        <taxon>Basidiomycota</taxon>
        <taxon>Agaricomycotina</taxon>
        <taxon>Agaricomycetes</taxon>
        <taxon>Gloeophyllales</taxon>
        <taxon>Gloeophyllaceae</taxon>
        <taxon>Neolentinus</taxon>
    </lineage>
</organism>
<dbReference type="AlphaFoldDB" id="A0A165UEL2"/>
<accession>A0A165UEL2</accession>
<evidence type="ECO:0000313" key="3">
    <source>
        <dbReference type="Proteomes" id="UP000076761"/>
    </source>
</evidence>
<evidence type="ECO:0000313" key="2">
    <source>
        <dbReference type="EMBL" id="KZT28031.1"/>
    </source>
</evidence>
<gene>
    <name evidence="2" type="ORF">NEOLEDRAFT_1167736</name>
</gene>
<dbReference type="OrthoDB" id="3349377at2759"/>
<dbReference type="Proteomes" id="UP000076761">
    <property type="component" value="Unassembled WGS sequence"/>
</dbReference>
<protein>
    <submittedName>
        <fullName evidence="2">Uncharacterized protein</fullName>
    </submittedName>
</protein>
<name>A0A165UEL2_9AGAM</name>
<proteinExistence type="predicted"/>
<sequence>MLTPHFPFGQFYSSTKRFLMIVSLHPNRQPADQMVVRKSYISLGDMRSTTSLINCVCLSPVPTIANIAKLLGVDYYIFDEFGEAVLILSTQFVMPLRVYAMYGAKRSIMRLLIAFTTAEIAWWLFLFFMRMHGPFAIQFGVIITLTRRSQCWDGYQQSGTGTLHHYRDITSNPLLRKVARESVIYLVIMFTVYTLDLVLYCMNSIALDQIWTGFRDVFPPILVNRLMTSVRGTLPG</sequence>
<keyword evidence="1" id="KW-0812">Transmembrane</keyword>
<dbReference type="EMBL" id="KV425559">
    <property type="protein sequence ID" value="KZT28031.1"/>
    <property type="molecule type" value="Genomic_DNA"/>
</dbReference>
<reference evidence="2 3" key="1">
    <citation type="journal article" date="2016" name="Mol. Biol. Evol.">
        <title>Comparative Genomics of Early-Diverging Mushroom-Forming Fungi Provides Insights into the Origins of Lignocellulose Decay Capabilities.</title>
        <authorList>
            <person name="Nagy L.G."/>
            <person name="Riley R."/>
            <person name="Tritt A."/>
            <person name="Adam C."/>
            <person name="Daum C."/>
            <person name="Floudas D."/>
            <person name="Sun H."/>
            <person name="Yadav J.S."/>
            <person name="Pangilinan J."/>
            <person name="Larsson K.H."/>
            <person name="Matsuura K."/>
            <person name="Barry K."/>
            <person name="Labutti K."/>
            <person name="Kuo R."/>
            <person name="Ohm R.A."/>
            <person name="Bhattacharya S.S."/>
            <person name="Shirouzu T."/>
            <person name="Yoshinaga Y."/>
            <person name="Martin F.M."/>
            <person name="Grigoriev I.V."/>
            <person name="Hibbett D.S."/>
        </authorList>
    </citation>
    <scope>NUCLEOTIDE SEQUENCE [LARGE SCALE GENOMIC DNA]</scope>
    <source>
        <strain evidence="2 3">HHB14362 ss-1</strain>
    </source>
</reference>
<feature type="transmembrane region" description="Helical" evidence="1">
    <location>
        <begin position="183"/>
        <end position="202"/>
    </location>
</feature>
<evidence type="ECO:0000256" key="1">
    <source>
        <dbReference type="SAM" id="Phobius"/>
    </source>
</evidence>
<dbReference type="InParanoid" id="A0A165UEL2"/>